<dbReference type="PROSITE" id="PS50294">
    <property type="entry name" value="WD_REPEATS_REGION"/>
    <property type="match status" value="1"/>
</dbReference>
<dbReference type="OrthoDB" id="63070at2759"/>
<feature type="region of interest" description="Disordered" evidence="2">
    <location>
        <begin position="47"/>
        <end position="97"/>
    </location>
</feature>
<gene>
    <name evidence="3" type="ORF">A3770_04p34110</name>
</gene>
<evidence type="ECO:0000313" key="4">
    <source>
        <dbReference type="Proteomes" id="UP000316726"/>
    </source>
</evidence>
<evidence type="ECO:0000313" key="3">
    <source>
        <dbReference type="EMBL" id="QDZ20893.1"/>
    </source>
</evidence>
<organism evidence="3 4">
    <name type="scientific">Chloropicon primus</name>
    <dbReference type="NCBI Taxonomy" id="1764295"/>
    <lineage>
        <taxon>Eukaryota</taxon>
        <taxon>Viridiplantae</taxon>
        <taxon>Chlorophyta</taxon>
        <taxon>Chloropicophyceae</taxon>
        <taxon>Chloropicales</taxon>
        <taxon>Chloropicaceae</taxon>
        <taxon>Chloropicon</taxon>
    </lineage>
</organism>
<dbReference type="InterPro" id="IPR036322">
    <property type="entry name" value="WD40_repeat_dom_sf"/>
</dbReference>
<dbReference type="Proteomes" id="UP000316726">
    <property type="component" value="Chromosome 4"/>
</dbReference>
<dbReference type="SUPFAM" id="SSF50978">
    <property type="entry name" value="WD40 repeat-like"/>
    <property type="match status" value="1"/>
</dbReference>
<dbReference type="Gene3D" id="2.130.10.10">
    <property type="entry name" value="YVTN repeat-like/Quinoprotein amine dehydrogenase"/>
    <property type="match status" value="2"/>
</dbReference>
<feature type="compositionally biased region" description="Acidic residues" evidence="2">
    <location>
        <begin position="1"/>
        <end position="11"/>
    </location>
</feature>
<dbReference type="PANTHER" id="PTHR19847">
    <property type="entry name" value="DDB1- AND CUL4-ASSOCIATED FACTOR 11"/>
    <property type="match status" value="1"/>
</dbReference>
<dbReference type="InterPro" id="IPR001680">
    <property type="entry name" value="WD40_rpt"/>
</dbReference>
<dbReference type="SMART" id="SM00320">
    <property type="entry name" value="WD40"/>
    <property type="match status" value="6"/>
</dbReference>
<name>A0A5B8MKB5_9CHLO</name>
<dbReference type="InterPro" id="IPR015943">
    <property type="entry name" value="WD40/YVTN_repeat-like_dom_sf"/>
</dbReference>
<evidence type="ECO:0000256" key="2">
    <source>
        <dbReference type="SAM" id="MobiDB-lite"/>
    </source>
</evidence>
<dbReference type="GO" id="GO:0043161">
    <property type="term" value="P:proteasome-mediated ubiquitin-dependent protein catabolic process"/>
    <property type="evidence" value="ECO:0007669"/>
    <property type="project" value="TreeGrafter"/>
</dbReference>
<protein>
    <submittedName>
        <fullName evidence="3">WD40 repeat domain-containing protein</fullName>
    </submittedName>
</protein>
<accession>A0A5B8MKB5</accession>
<dbReference type="Pfam" id="PF00400">
    <property type="entry name" value="WD40"/>
    <property type="match status" value="4"/>
</dbReference>
<sequence length="536" mass="58279">MEEDAETDEVDVGAGLSDASECASEDSVECDVFLEALVEVDRDMLEEWSERSCSGGRGKGSSGSDSRAKTKSSSPNGSSPDGADWGGEGGELGVDDDGELKVSLSESLSHLRGLVQSPSASPRDVASLIRAREAKGQLSRLKRARILSEVLPQGEPELMDVGISRAYSGHFSDDGSVFVAGFQNEAIRLYEVADRAHQQPWKLRKEVVPRDINWTVTDTVLSPQEPILAYSTISPVVHAVKYEWGEDSGAENSGASPDAHAALNFGGSNTEAAFGIWALEFSSDGKHLLAGSSDCMTYLYDVEAQELVFGATSHLDDVNTVCFAGQDDQVFLSGSDDAMIKCWDKRCGAPGGPGLSRPQGVLQGHTEGVTYISPRKDGRYFVSNAKDQKLKVWDLRLMGSPDSKGSKGRVSKFEWDYRWQDYPGDVETVKHPGDRSVMTFTGHKVVQTLIRCRWSPAETTGQRYVISGSQCGGLFVFDTLTGGTAGVLEHHKSVLRDCDWHPHRPMLASVGWDGHVVRWHNFTDKSEVGGSKKKHK</sequence>
<reference evidence="3 4" key="1">
    <citation type="submission" date="2018-07" db="EMBL/GenBank/DDBJ databases">
        <title>The complete nuclear genome of the prasinophyte Chloropicon primus (CCMP1205).</title>
        <authorList>
            <person name="Pombert J.-F."/>
            <person name="Otis C."/>
            <person name="Turmel M."/>
            <person name="Lemieux C."/>
        </authorList>
    </citation>
    <scope>NUCLEOTIDE SEQUENCE [LARGE SCALE GENOMIC DNA]</scope>
    <source>
        <strain evidence="3 4">CCMP1205</strain>
    </source>
</reference>
<feature type="repeat" description="WD" evidence="1">
    <location>
        <begin position="311"/>
        <end position="344"/>
    </location>
</feature>
<dbReference type="InterPro" id="IPR051859">
    <property type="entry name" value="DCAF"/>
</dbReference>
<dbReference type="GO" id="GO:0080008">
    <property type="term" value="C:Cul4-RING E3 ubiquitin ligase complex"/>
    <property type="evidence" value="ECO:0007669"/>
    <property type="project" value="TreeGrafter"/>
</dbReference>
<dbReference type="AlphaFoldDB" id="A0A5B8MKB5"/>
<dbReference type="EMBL" id="CP031037">
    <property type="protein sequence ID" value="QDZ20893.1"/>
    <property type="molecule type" value="Genomic_DNA"/>
</dbReference>
<feature type="repeat" description="WD" evidence="1">
    <location>
        <begin position="362"/>
        <end position="396"/>
    </location>
</feature>
<proteinExistence type="predicted"/>
<keyword evidence="4" id="KW-1185">Reference proteome</keyword>
<dbReference type="PROSITE" id="PS50082">
    <property type="entry name" value="WD_REPEATS_2"/>
    <property type="match status" value="2"/>
</dbReference>
<dbReference type="STRING" id="1764295.A0A5B8MKB5"/>
<keyword evidence="1" id="KW-0853">WD repeat</keyword>
<dbReference type="FunFam" id="2.130.10.10:FF:000492">
    <property type="entry name" value="LEC14B homolog isoform X2"/>
    <property type="match status" value="1"/>
</dbReference>
<feature type="region of interest" description="Disordered" evidence="2">
    <location>
        <begin position="1"/>
        <end position="28"/>
    </location>
</feature>
<evidence type="ECO:0000256" key="1">
    <source>
        <dbReference type="PROSITE-ProRule" id="PRU00221"/>
    </source>
</evidence>
<dbReference type="PANTHER" id="PTHR19847:SF7">
    <property type="entry name" value="DDB1- AND CUL4-ASSOCIATED FACTOR 11"/>
    <property type="match status" value="1"/>
</dbReference>